<sequence length="312" mass="33506">MPTRDQVLAVLGGGTDYPAAARRLGIHPGLAYLIATGLPADGSDVVTEEENRRPGVLPGSTQHLANPPAHEPQARDVVHAWLRRRAQADPQMIAATRARTAAPGPVHDPGATADVLTVLTRQHDAVVAMVKQLSAIPGRSKGGTPAQASERESIVDMISMALASHETAEEEHLWPAVRRALPDGDDWAERGTAQEQEATETLLALSRADPQSEEFDDLVKTVTTQLHKHVALEDQVFLRLREALSDDERADLGRRVLEAQTRAPTRPHPEAPREPGPAVTAAATAAVPQDRARDAAGRPADRVGHPDPETEQ</sequence>
<protein>
    <submittedName>
        <fullName evidence="3">Hemerythrin domain-containing protein</fullName>
    </submittedName>
</protein>
<dbReference type="Gene3D" id="1.20.120.520">
    <property type="entry name" value="nmb1532 protein domain like"/>
    <property type="match status" value="1"/>
</dbReference>
<dbReference type="InterPro" id="IPR012312">
    <property type="entry name" value="Hemerythrin-like"/>
</dbReference>
<accession>A0ABT9I8E2</accession>
<evidence type="ECO:0000256" key="1">
    <source>
        <dbReference type="SAM" id="MobiDB-lite"/>
    </source>
</evidence>
<evidence type="ECO:0000259" key="2">
    <source>
        <dbReference type="Pfam" id="PF01814"/>
    </source>
</evidence>
<keyword evidence="4" id="KW-1185">Reference proteome</keyword>
<dbReference type="CDD" id="cd12108">
    <property type="entry name" value="Hr-like"/>
    <property type="match status" value="1"/>
</dbReference>
<name>A0ABT9I8E2_9ACTN</name>
<dbReference type="EMBL" id="JASNFN010000002">
    <property type="protein sequence ID" value="MDP5181823.1"/>
    <property type="molecule type" value="Genomic_DNA"/>
</dbReference>
<feature type="region of interest" description="Disordered" evidence="1">
    <location>
        <begin position="49"/>
        <end position="70"/>
    </location>
</feature>
<dbReference type="PANTHER" id="PTHR35585">
    <property type="entry name" value="HHE DOMAIN PROTEIN (AFU_ORTHOLOGUE AFUA_4G00730)"/>
    <property type="match status" value="1"/>
</dbReference>
<feature type="region of interest" description="Disordered" evidence="1">
    <location>
        <begin position="259"/>
        <end position="312"/>
    </location>
</feature>
<feature type="compositionally biased region" description="Low complexity" evidence="1">
    <location>
        <begin position="277"/>
        <end position="288"/>
    </location>
</feature>
<dbReference type="RefSeq" id="WP_305998529.1">
    <property type="nucleotide sequence ID" value="NZ_JASNFN010000002.1"/>
</dbReference>
<evidence type="ECO:0000313" key="4">
    <source>
        <dbReference type="Proteomes" id="UP001233673"/>
    </source>
</evidence>
<feature type="compositionally biased region" description="Basic and acidic residues" evidence="1">
    <location>
        <begin position="290"/>
        <end position="312"/>
    </location>
</feature>
<dbReference type="PANTHER" id="PTHR35585:SF1">
    <property type="entry name" value="HHE DOMAIN PROTEIN (AFU_ORTHOLOGUE AFUA_4G00730)"/>
    <property type="match status" value="1"/>
</dbReference>
<dbReference type="Pfam" id="PF01814">
    <property type="entry name" value="Hemerythrin"/>
    <property type="match status" value="1"/>
</dbReference>
<comment type="caution">
    <text evidence="3">The sequence shown here is derived from an EMBL/GenBank/DDBJ whole genome shotgun (WGS) entry which is preliminary data.</text>
</comment>
<gene>
    <name evidence="3" type="ORF">QOZ88_04175</name>
</gene>
<dbReference type="Proteomes" id="UP001233673">
    <property type="component" value="Unassembled WGS sequence"/>
</dbReference>
<feature type="domain" description="Hemerythrin-like" evidence="2">
    <location>
        <begin position="116"/>
        <end position="239"/>
    </location>
</feature>
<reference evidence="4" key="1">
    <citation type="submission" date="2023-05" db="EMBL/GenBank/DDBJ databases">
        <title>Draft genome of Pseudofrankia sp. BMG5.37.</title>
        <authorList>
            <person name="Gtari M."/>
            <person name="Ghodhbane F."/>
            <person name="Sbissi I."/>
        </authorList>
    </citation>
    <scope>NUCLEOTIDE SEQUENCE [LARGE SCALE GENOMIC DNA]</scope>
    <source>
        <strain evidence="4">BMG 814</strain>
    </source>
</reference>
<proteinExistence type="predicted"/>
<evidence type="ECO:0000313" key="3">
    <source>
        <dbReference type="EMBL" id="MDP5181823.1"/>
    </source>
</evidence>
<organism evidence="3 4">
    <name type="scientific">Blastococcus carthaginiensis</name>
    <dbReference type="NCBI Taxonomy" id="3050034"/>
    <lineage>
        <taxon>Bacteria</taxon>
        <taxon>Bacillati</taxon>
        <taxon>Actinomycetota</taxon>
        <taxon>Actinomycetes</taxon>
        <taxon>Geodermatophilales</taxon>
        <taxon>Geodermatophilaceae</taxon>
        <taxon>Blastococcus</taxon>
    </lineage>
</organism>